<dbReference type="Pfam" id="PF00583">
    <property type="entry name" value="Acetyltransf_1"/>
    <property type="match status" value="1"/>
</dbReference>
<dbReference type="AlphaFoldDB" id="A0A0W0S3W9"/>
<evidence type="ECO:0000259" key="1">
    <source>
        <dbReference type="PROSITE" id="PS51186"/>
    </source>
</evidence>
<dbReference type="InterPro" id="IPR000182">
    <property type="entry name" value="GNAT_dom"/>
</dbReference>
<dbReference type="PROSITE" id="PS51186">
    <property type="entry name" value="GNAT"/>
    <property type="match status" value="1"/>
</dbReference>
<dbReference type="PATRIC" id="fig|29422.6.peg.2636"/>
<organism evidence="2 3">
    <name type="scientific">Legionella brunensis</name>
    <dbReference type="NCBI Taxonomy" id="29422"/>
    <lineage>
        <taxon>Bacteria</taxon>
        <taxon>Pseudomonadati</taxon>
        <taxon>Pseudomonadota</taxon>
        <taxon>Gammaproteobacteria</taxon>
        <taxon>Legionellales</taxon>
        <taxon>Legionellaceae</taxon>
        <taxon>Legionella</taxon>
    </lineage>
</organism>
<sequence length="177" mass="20949">MESLKIKLFKAQPNDLAVMQNLARFYVYDMSRYCGFLPGWKCPETGLYECYDLKKYFINESHYPFLIRVNGELAGFVLVNKISITPNMDWHMDEFFIMAKFQRHGVGQKVARHLWSKFPGTWELLVIPQNERGLNFWRKTIQDFTKNQYTEAVKSVAWDKINPRVFFNFSAPEIGKQ</sequence>
<dbReference type="Proteomes" id="UP000054742">
    <property type="component" value="Unassembled WGS sequence"/>
</dbReference>
<dbReference type="RefSeq" id="WP_058442454.1">
    <property type="nucleotide sequence ID" value="NZ_CAAAHU010000013.1"/>
</dbReference>
<dbReference type="STRING" id="29422.Lbru_2474"/>
<reference evidence="2 3" key="1">
    <citation type="submission" date="2015-11" db="EMBL/GenBank/DDBJ databases">
        <title>Genomic analysis of 38 Legionella species identifies large and diverse effector repertoires.</title>
        <authorList>
            <person name="Burstein D."/>
            <person name="Amaro F."/>
            <person name="Zusman T."/>
            <person name="Lifshitz Z."/>
            <person name="Cohen O."/>
            <person name="Gilbert J.A."/>
            <person name="Pupko T."/>
            <person name="Shuman H.A."/>
            <person name="Segal G."/>
        </authorList>
    </citation>
    <scope>NUCLEOTIDE SEQUENCE [LARGE SCALE GENOMIC DNA]</scope>
    <source>
        <strain evidence="2 3">ATCC 43878</strain>
    </source>
</reference>
<dbReference type="EMBL" id="LNXV01000033">
    <property type="protein sequence ID" value="KTC78182.1"/>
    <property type="molecule type" value="Genomic_DNA"/>
</dbReference>
<protein>
    <submittedName>
        <fullName evidence="2">GNAT family acetyltransferase</fullName>
    </submittedName>
</protein>
<gene>
    <name evidence="2" type="ORF">Lbru_2474</name>
</gene>
<keyword evidence="2" id="KW-0808">Transferase</keyword>
<keyword evidence="3" id="KW-1185">Reference proteome</keyword>
<feature type="domain" description="N-acetyltransferase" evidence="1">
    <location>
        <begin position="6"/>
        <end position="165"/>
    </location>
</feature>
<dbReference type="Gene3D" id="3.40.630.30">
    <property type="match status" value="1"/>
</dbReference>
<dbReference type="SUPFAM" id="SSF55729">
    <property type="entry name" value="Acyl-CoA N-acyltransferases (Nat)"/>
    <property type="match status" value="1"/>
</dbReference>
<name>A0A0W0S3W9_9GAMM</name>
<proteinExistence type="predicted"/>
<evidence type="ECO:0000313" key="2">
    <source>
        <dbReference type="EMBL" id="KTC78182.1"/>
    </source>
</evidence>
<accession>A0A0W0S3W9</accession>
<dbReference type="CDD" id="cd04301">
    <property type="entry name" value="NAT_SF"/>
    <property type="match status" value="1"/>
</dbReference>
<dbReference type="OrthoDB" id="8479334at2"/>
<dbReference type="InterPro" id="IPR016181">
    <property type="entry name" value="Acyl_CoA_acyltransferase"/>
</dbReference>
<dbReference type="GO" id="GO:0016747">
    <property type="term" value="F:acyltransferase activity, transferring groups other than amino-acyl groups"/>
    <property type="evidence" value="ECO:0007669"/>
    <property type="project" value="InterPro"/>
</dbReference>
<evidence type="ECO:0000313" key="3">
    <source>
        <dbReference type="Proteomes" id="UP000054742"/>
    </source>
</evidence>
<comment type="caution">
    <text evidence="2">The sequence shown here is derived from an EMBL/GenBank/DDBJ whole genome shotgun (WGS) entry which is preliminary data.</text>
</comment>